<protein>
    <submittedName>
        <fullName evidence="7">Uncharacterized membrane protein YheB (UPF0754 family)</fullName>
    </submittedName>
</protein>
<evidence type="ECO:0000256" key="3">
    <source>
        <dbReference type="ARBA" id="ARBA00022692"/>
    </source>
</evidence>
<dbReference type="EMBL" id="JAFBDR010000009">
    <property type="protein sequence ID" value="MBM7571439.1"/>
    <property type="molecule type" value="Genomic_DNA"/>
</dbReference>
<feature type="transmembrane region" description="Helical" evidence="6">
    <location>
        <begin position="6"/>
        <end position="26"/>
    </location>
</feature>
<dbReference type="Pfam" id="PF04286">
    <property type="entry name" value="DUF445"/>
    <property type="match status" value="1"/>
</dbReference>
<evidence type="ECO:0000256" key="4">
    <source>
        <dbReference type="ARBA" id="ARBA00022989"/>
    </source>
</evidence>
<dbReference type="InterPro" id="IPR007383">
    <property type="entry name" value="DUF445"/>
</dbReference>
<evidence type="ECO:0000256" key="5">
    <source>
        <dbReference type="ARBA" id="ARBA00023136"/>
    </source>
</evidence>
<accession>A0ABS2N001</accession>
<proteinExistence type="inferred from homology"/>
<sequence>MTVVLILFMMVIIGAVIGGVTNSLAIKMLFRPYQAKFLGSWKLPFTPGLIPKRREELAKQLGRTVVEHLLTAEGLQKKLKQSEFQKQVITWSQAEMKRVLDQRWSTKQMLENVGVYITEEDIRKSIYLWSKKQVSNYLLSKQDQTVNELIGETNSKKVDDYLDQFAIYLQERLTQFVGSESAGIKIGRLIETYLGGKGFIGNMISSFLGNEGLTEKVQPLIVEYSQSEEALDMLKQALKDEWNKWANRTIGEVKSKMKEIELEEVVGKGLSSSLPVDQWLDKTVKDWIKPFESKIYDQILPIIITKILDTFANRTQLLLEKFNLEEIVEKEVRGFPISRVEELVLNISRKEFKLITYLGALLGGVIGLVQGLIVVFLR</sequence>
<keyword evidence="5 6" id="KW-0472">Membrane</keyword>
<evidence type="ECO:0000256" key="6">
    <source>
        <dbReference type="SAM" id="Phobius"/>
    </source>
</evidence>
<organism evidence="7 8">
    <name type="scientific">Aquibacillus albus</name>
    <dbReference type="NCBI Taxonomy" id="1168171"/>
    <lineage>
        <taxon>Bacteria</taxon>
        <taxon>Bacillati</taxon>
        <taxon>Bacillota</taxon>
        <taxon>Bacilli</taxon>
        <taxon>Bacillales</taxon>
        <taxon>Bacillaceae</taxon>
        <taxon>Aquibacillus</taxon>
    </lineage>
</organism>
<name>A0ABS2N001_9BACI</name>
<dbReference type="PANTHER" id="PTHR35791">
    <property type="entry name" value="UPF0754 MEMBRANE PROTEIN YHEB"/>
    <property type="match status" value="1"/>
</dbReference>
<evidence type="ECO:0000256" key="2">
    <source>
        <dbReference type="ARBA" id="ARBA00008053"/>
    </source>
</evidence>
<keyword evidence="4 6" id="KW-1133">Transmembrane helix</keyword>
<comment type="subcellular location">
    <subcellularLocation>
        <location evidence="1">Endomembrane system</location>
    </subcellularLocation>
</comment>
<comment type="similarity">
    <text evidence="2">Belongs to the UPF0754 family.</text>
</comment>
<dbReference type="RefSeq" id="WP_204499058.1">
    <property type="nucleotide sequence ID" value="NZ_JAFBDR010000009.1"/>
</dbReference>
<reference evidence="7 8" key="1">
    <citation type="submission" date="2021-01" db="EMBL/GenBank/DDBJ databases">
        <title>Genomic Encyclopedia of Type Strains, Phase IV (KMG-IV): sequencing the most valuable type-strain genomes for metagenomic binning, comparative biology and taxonomic classification.</title>
        <authorList>
            <person name="Goeker M."/>
        </authorList>
    </citation>
    <scope>NUCLEOTIDE SEQUENCE [LARGE SCALE GENOMIC DNA]</scope>
    <source>
        <strain evidence="7 8">DSM 23711</strain>
    </source>
</reference>
<dbReference type="PANTHER" id="PTHR35791:SF1">
    <property type="entry name" value="UPF0754 MEMBRANE PROTEIN YHEB"/>
    <property type="match status" value="1"/>
</dbReference>
<gene>
    <name evidence="7" type="ORF">JOC48_001935</name>
</gene>
<evidence type="ECO:0000256" key="1">
    <source>
        <dbReference type="ARBA" id="ARBA00004308"/>
    </source>
</evidence>
<feature type="transmembrane region" description="Helical" evidence="6">
    <location>
        <begin position="354"/>
        <end position="377"/>
    </location>
</feature>
<comment type="caution">
    <text evidence="7">The sequence shown here is derived from an EMBL/GenBank/DDBJ whole genome shotgun (WGS) entry which is preliminary data.</text>
</comment>
<keyword evidence="8" id="KW-1185">Reference proteome</keyword>
<keyword evidence="3 6" id="KW-0812">Transmembrane</keyword>
<evidence type="ECO:0000313" key="7">
    <source>
        <dbReference type="EMBL" id="MBM7571439.1"/>
    </source>
</evidence>
<dbReference type="Proteomes" id="UP001296943">
    <property type="component" value="Unassembled WGS sequence"/>
</dbReference>
<evidence type="ECO:0000313" key="8">
    <source>
        <dbReference type="Proteomes" id="UP001296943"/>
    </source>
</evidence>